<proteinExistence type="predicted"/>
<gene>
    <name evidence="1" type="ORF">BTMF_LOCUS2936</name>
</gene>
<sequence>MWVEKTSTSKEFICSLCSRKRQIDTQREGAKCGQEEQAQKMLALSNAKLPPIDIGSNVVIRVPDVDRGRLAPRSVLAVVCEVNSSGLYKLGTKEGHINRLYARNEFSIADSDFIDIADVPSISLSLRTASMHASGSQQGFISCSCQRYCIDKKCKCKKNGIKCGSKCHNNSSCKNK</sequence>
<dbReference type="AlphaFoldDB" id="A0A0R3QBA3"/>
<organism evidence="3">
    <name type="scientific">Brugia timori</name>
    <dbReference type="NCBI Taxonomy" id="42155"/>
    <lineage>
        <taxon>Eukaryota</taxon>
        <taxon>Metazoa</taxon>
        <taxon>Ecdysozoa</taxon>
        <taxon>Nematoda</taxon>
        <taxon>Chromadorea</taxon>
        <taxon>Rhabditida</taxon>
        <taxon>Spirurina</taxon>
        <taxon>Spiruromorpha</taxon>
        <taxon>Filarioidea</taxon>
        <taxon>Onchocercidae</taxon>
        <taxon>Brugia</taxon>
    </lineage>
</organism>
<reference evidence="1 2" key="2">
    <citation type="submission" date="2018-11" db="EMBL/GenBank/DDBJ databases">
        <authorList>
            <consortium name="Pathogen Informatics"/>
        </authorList>
    </citation>
    <scope>NUCLEOTIDE SEQUENCE [LARGE SCALE GENOMIC DNA]</scope>
</reference>
<protein>
    <submittedName>
        <fullName evidence="3">CXC domain-containing protein</fullName>
    </submittedName>
</protein>
<evidence type="ECO:0000313" key="1">
    <source>
        <dbReference type="EMBL" id="VDO13679.1"/>
    </source>
</evidence>
<dbReference type="WBParaSite" id="BTMF_0000362801-mRNA-1">
    <property type="protein sequence ID" value="BTMF_0000362801-mRNA-1"/>
    <property type="gene ID" value="BTMF_0000362801"/>
</dbReference>
<name>A0A0R3QBA3_9BILA</name>
<dbReference type="EMBL" id="UZAG01002555">
    <property type="protein sequence ID" value="VDO13679.1"/>
    <property type="molecule type" value="Genomic_DNA"/>
</dbReference>
<accession>A0A0R3QBA3</accession>
<keyword evidence="2" id="KW-1185">Reference proteome</keyword>
<evidence type="ECO:0000313" key="2">
    <source>
        <dbReference type="Proteomes" id="UP000280834"/>
    </source>
</evidence>
<reference evidence="3" key="1">
    <citation type="submission" date="2017-02" db="UniProtKB">
        <authorList>
            <consortium name="WormBaseParasite"/>
        </authorList>
    </citation>
    <scope>IDENTIFICATION</scope>
</reference>
<evidence type="ECO:0000313" key="3">
    <source>
        <dbReference type="WBParaSite" id="BTMF_0000362801-mRNA-1"/>
    </source>
</evidence>
<dbReference type="Proteomes" id="UP000280834">
    <property type="component" value="Unassembled WGS sequence"/>
</dbReference>